<keyword evidence="3" id="KW-1185">Reference proteome</keyword>
<proteinExistence type="predicted"/>
<keyword evidence="2" id="KW-0614">Plasmid</keyword>
<accession>A0ABR6SGF8</accession>
<sequence length="367" mass="42153">MTSKLITPESPLLVPPLLAAEIGLTEAMILQQIHYFCQISKHIKRDGRRWFWKTLKDWGETLPFLKPSAIRRAIANLRDNFKLIDVCRHSEKTWYQANWFTVNVENVQALWNRICQNQQIDVSKLLTSICSQPADHNKDFPLKDFTSQQHSAVELEKSEYEEAENLECEQEEAGQTQEPELPQISHYVDESVQVDSTSETDTHEGHFSAAPFGSNFHDSDDDYAEPQEKSVQPTQQEVQEVLQQLREIPCTPQFRLNGEIQRTVKRYWDNVPGAIAYLKEAVQTWKGIKSPEAVFVAACKEGRKPEAQQVKSEAIAWFEWARKQRIVIAMSGEVVYTADGETVALAEMMRRYPVIEDGRTVARKSWG</sequence>
<reference evidence="2 3" key="1">
    <citation type="submission" date="2019-11" db="EMBL/GenBank/DDBJ databases">
        <title>Comparison of genomes from free-living endosymbiotic cyanobacteria isolated from Azolla.</title>
        <authorList>
            <person name="Thiel T."/>
            <person name="Pratte B."/>
        </authorList>
    </citation>
    <scope>NUCLEOTIDE SEQUENCE [LARGE SCALE GENOMIC DNA]</scope>
    <source>
        <strain evidence="2 3">N2B</strain>
        <plasmid evidence="2">pN2B-A</plasmid>
    </source>
</reference>
<feature type="region of interest" description="Disordered" evidence="1">
    <location>
        <begin position="156"/>
        <end position="181"/>
    </location>
</feature>
<organism evidence="2 3">
    <name type="scientific">Trichormus variabilis N2B</name>
    <dbReference type="NCBI Taxonomy" id="2681315"/>
    <lineage>
        <taxon>Bacteria</taxon>
        <taxon>Bacillati</taxon>
        <taxon>Cyanobacteriota</taxon>
        <taxon>Cyanophyceae</taxon>
        <taxon>Nostocales</taxon>
        <taxon>Nostocaceae</taxon>
        <taxon>Trichormus</taxon>
    </lineage>
</organism>
<dbReference type="RefSeq" id="WP_011316384.1">
    <property type="nucleotide sequence ID" value="NZ_JACKZP010000269.1"/>
</dbReference>
<dbReference type="GeneID" id="58726993"/>
<dbReference type="Proteomes" id="UP000570851">
    <property type="component" value="Unassembled WGS sequence"/>
</dbReference>
<evidence type="ECO:0000313" key="2">
    <source>
        <dbReference type="EMBL" id="MBC1305472.1"/>
    </source>
</evidence>
<feature type="region of interest" description="Disordered" evidence="1">
    <location>
        <begin position="193"/>
        <end position="234"/>
    </location>
</feature>
<geneLocation type="plasmid" evidence="2">
    <name>pN2B-A</name>
</geneLocation>
<protein>
    <recommendedName>
        <fullName evidence="4">Replication protein O</fullName>
    </recommendedName>
</protein>
<name>A0ABR6SGF8_ANAVA</name>
<evidence type="ECO:0000313" key="3">
    <source>
        <dbReference type="Proteomes" id="UP000570851"/>
    </source>
</evidence>
<gene>
    <name evidence="2" type="ORF">GNE12_26625</name>
</gene>
<dbReference type="EMBL" id="JACKZP010000269">
    <property type="protein sequence ID" value="MBC1305472.1"/>
    <property type="molecule type" value="Genomic_DNA"/>
</dbReference>
<feature type="compositionally biased region" description="Acidic residues" evidence="1">
    <location>
        <begin position="161"/>
        <end position="172"/>
    </location>
</feature>
<evidence type="ECO:0008006" key="4">
    <source>
        <dbReference type="Google" id="ProtNLM"/>
    </source>
</evidence>
<evidence type="ECO:0000256" key="1">
    <source>
        <dbReference type="SAM" id="MobiDB-lite"/>
    </source>
</evidence>
<comment type="caution">
    <text evidence="2">The sequence shown here is derived from an EMBL/GenBank/DDBJ whole genome shotgun (WGS) entry which is preliminary data.</text>
</comment>